<dbReference type="GO" id="GO:0030145">
    <property type="term" value="F:manganese ion binding"/>
    <property type="evidence" value="ECO:0007669"/>
    <property type="project" value="UniProtKB-UniRule"/>
</dbReference>
<evidence type="ECO:0000259" key="19">
    <source>
        <dbReference type="SMART" id="SM01347"/>
    </source>
</evidence>
<evidence type="ECO:0000256" key="2">
    <source>
        <dbReference type="ARBA" id="ARBA00004123"/>
    </source>
</evidence>
<evidence type="ECO:0000256" key="6">
    <source>
        <dbReference type="ARBA" id="ARBA00022722"/>
    </source>
</evidence>
<dbReference type="Pfam" id="PF04152">
    <property type="entry name" value="Mre11_DNA_bind"/>
    <property type="match status" value="1"/>
</dbReference>
<dbReference type="InterPro" id="IPR003701">
    <property type="entry name" value="Mre11"/>
</dbReference>
<dbReference type="AlphaFoldDB" id="A0A915C0R5"/>
<dbReference type="Gene3D" id="3.30.110.110">
    <property type="entry name" value="Mre11, capping domain"/>
    <property type="match status" value="1"/>
</dbReference>
<keyword evidence="7" id="KW-0479">Metal-binding</keyword>
<evidence type="ECO:0000256" key="12">
    <source>
        <dbReference type="ARBA" id="ARBA00023204"/>
    </source>
</evidence>
<evidence type="ECO:0000256" key="16">
    <source>
        <dbReference type="PIRNR" id="PIRNR000882"/>
    </source>
</evidence>
<proteinExistence type="inferred from homology"/>
<dbReference type="InterPro" id="IPR038487">
    <property type="entry name" value="Mre11_capping_dom"/>
</dbReference>
<feature type="domain" description="Mre11 DNA-binding" evidence="19">
    <location>
        <begin position="339"/>
        <end position="504"/>
    </location>
</feature>
<comment type="similarity">
    <text evidence="4 16 18">Belongs to the MRE11/RAD32 family.</text>
</comment>
<evidence type="ECO:0000256" key="15">
    <source>
        <dbReference type="ARBA" id="ARBA00023254"/>
    </source>
</evidence>
<dbReference type="GO" id="GO:0035861">
    <property type="term" value="C:site of double-strand break"/>
    <property type="evidence" value="ECO:0007669"/>
    <property type="project" value="TreeGrafter"/>
</dbReference>
<comment type="function">
    <text evidence="16">Core component of the MRN complex, which plays a central role in double-strand break (DSB) repair, DNA recombination, maintenance of telomere integrity and meiosis. The MRN complex is involved in the repair of DNA double-strand breaks (DSBs) via homologous recombination (HR), an error-free mechanism which primarily occurs during S and G2 phases. The complex (1) mediates the end resection of damaged DNA, which generates proper single-stranded DNA, a key initial steps in HR, and is (2) required for the recruitment of other repair factors and efficient activation of ATM and ATR upon DNA damage. Within the MRN complex, MRE11 possesses both single-strand endonuclease activity and double-strand-specific 3'-5' exonuclease activity. MRE11 first endonucleolytically cleaves the 5' strand at DNA DSB ends to prevent non-homologous end joining (NHEJ) and licence HR. It then generates a single-stranded DNA gap via 3' to 5' exonucleolytic degradation, which is required for single-strand invasion and recombination.</text>
</comment>
<dbReference type="GO" id="GO:0030870">
    <property type="term" value="C:Mre11 complex"/>
    <property type="evidence" value="ECO:0007669"/>
    <property type="project" value="UniProtKB-UniRule"/>
</dbReference>
<protein>
    <recommendedName>
        <fullName evidence="16">Double-strand break repair protein</fullName>
    </recommendedName>
</protein>
<evidence type="ECO:0000256" key="7">
    <source>
        <dbReference type="ARBA" id="ARBA00022723"/>
    </source>
</evidence>
<dbReference type="GO" id="GO:0006303">
    <property type="term" value="P:double-strand break repair via nonhomologous end joining"/>
    <property type="evidence" value="ECO:0007669"/>
    <property type="project" value="TreeGrafter"/>
</dbReference>
<keyword evidence="12 16" id="KW-0234">DNA repair</keyword>
<dbReference type="GO" id="GO:0000723">
    <property type="term" value="P:telomere maintenance"/>
    <property type="evidence" value="ECO:0007669"/>
    <property type="project" value="TreeGrafter"/>
</dbReference>
<dbReference type="InterPro" id="IPR004843">
    <property type="entry name" value="Calcineurin-like_PHP"/>
</dbReference>
<dbReference type="WBParaSite" id="PgR077_g003_t04">
    <property type="protein sequence ID" value="PgR077_g003_t04"/>
    <property type="gene ID" value="PgR077_g003"/>
</dbReference>
<keyword evidence="14 16" id="KW-0539">Nucleus</keyword>
<dbReference type="PANTHER" id="PTHR10139:SF1">
    <property type="entry name" value="DOUBLE-STRAND BREAK REPAIR PROTEIN MRE11"/>
    <property type="match status" value="1"/>
</dbReference>
<evidence type="ECO:0000256" key="3">
    <source>
        <dbReference type="ARBA" id="ARBA00004286"/>
    </source>
</evidence>
<evidence type="ECO:0000256" key="11">
    <source>
        <dbReference type="ARBA" id="ARBA00022839"/>
    </source>
</evidence>
<dbReference type="GO" id="GO:0000724">
    <property type="term" value="P:double-strand break repair via homologous recombination"/>
    <property type="evidence" value="ECO:0007669"/>
    <property type="project" value="TreeGrafter"/>
</dbReference>
<dbReference type="Proteomes" id="UP000887569">
    <property type="component" value="Unplaced"/>
</dbReference>
<dbReference type="GO" id="GO:0008296">
    <property type="term" value="F:3'-5'-DNA exonuclease activity"/>
    <property type="evidence" value="ECO:0007669"/>
    <property type="project" value="InterPro"/>
</dbReference>
<dbReference type="PIRSF" id="PIRSF000882">
    <property type="entry name" value="DSB_repair_MRE11"/>
    <property type="match status" value="1"/>
</dbReference>
<keyword evidence="9 16" id="KW-0227">DNA damage</keyword>
<accession>A0A915C0R5</accession>
<evidence type="ECO:0000256" key="1">
    <source>
        <dbReference type="ARBA" id="ARBA00001936"/>
    </source>
</evidence>
<evidence type="ECO:0000256" key="5">
    <source>
        <dbReference type="ARBA" id="ARBA00022454"/>
    </source>
</evidence>
<evidence type="ECO:0000256" key="4">
    <source>
        <dbReference type="ARBA" id="ARBA00009028"/>
    </source>
</evidence>
<sequence>MNWRGDSICSTSLCNVERWVRIGLSMATDHEEIPVESSAQCNVSEPDHIKILVASDLHVGYGERILDRDLDSVRSLEEVLQIAVKQEVDFVLLGGDLYHENNPSREMQHRVVRLLRRYCLNERPVALQFLSDPAANFSHSAFNNVNYEDCNINVGLPVFTIHGNHDDLSGKGLSALDLLHEMGLINLFGKFEEIDKFVVSPVLLKKGKTNLAIYGIGSQRDDRLCRAFREEEIRFLRPREDPTSWFNILVLHQNRPRRSKDRSTGAHLPESLIPTFFDLVIWGHEHECKIEPQYYESAVDNCGAGFYIMQPGSTVATSLSPEEAVPKHVAVVTVSGRKFLSTPIRLQTPRQILFDDLVINVQPPRTASKTSRSRDMPDEKIIRAKLTEMLSEGARKRSQRQPQLPLVRLRVTYPEPWLNVMKLNCRRFGLAYSSLVANPGDMITLKILRPKSERRKTNPDGRLLANVARVGTLDEMVNARFEGGGARSLTVLTSKMLREVVKAQAEEEGKSRGKQKPLVENVRLQKEKLIAALCKINYDLPDVCDVEVRKEKLEELIASDIIKARDSRMNAIAQRIGHPE</sequence>
<name>A0A915C0R5_PARUN</name>
<dbReference type="SMART" id="SM01347">
    <property type="entry name" value="Mre11_DNA_bind"/>
    <property type="match status" value="1"/>
</dbReference>
<dbReference type="GO" id="GO:0031573">
    <property type="term" value="P:mitotic intra-S DNA damage checkpoint signaling"/>
    <property type="evidence" value="ECO:0007669"/>
    <property type="project" value="TreeGrafter"/>
</dbReference>
<keyword evidence="15 16" id="KW-0469">Meiosis</keyword>
<dbReference type="GO" id="GO:0042138">
    <property type="term" value="P:meiotic DNA double-strand break formation"/>
    <property type="evidence" value="ECO:0007669"/>
    <property type="project" value="TreeGrafter"/>
</dbReference>
<keyword evidence="11 16" id="KW-0269">Exonuclease</keyword>
<keyword evidence="5" id="KW-0158">Chromosome</keyword>
<reference evidence="21 22" key="1">
    <citation type="submission" date="2022-11" db="UniProtKB">
        <authorList>
            <consortium name="WormBaseParasite"/>
        </authorList>
    </citation>
    <scope>IDENTIFICATION</scope>
</reference>
<evidence type="ECO:0000313" key="21">
    <source>
        <dbReference type="WBParaSite" id="PgR077_g003_t01"/>
    </source>
</evidence>
<keyword evidence="13 16" id="KW-0464">Manganese</keyword>
<keyword evidence="10 16" id="KW-0378">Hydrolase</keyword>
<dbReference type="GO" id="GO:0097552">
    <property type="term" value="P:mitochondrial double-strand break repair via homologous recombination"/>
    <property type="evidence" value="ECO:0007669"/>
    <property type="project" value="TreeGrafter"/>
</dbReference>
<dbReference type="InterPro" id="IPR041796">
    <property type="entry name" value="Mre11_N"/>
</dbReference>
<dbReference type="Pfam" id="PF00149">
    <property type="entry name" value="Metallophos"/>
    <property type="match status" value="1"/>
</dbReference>
<dbReference type="GO" id="GO:0000014">
    <property type="term" value="F:single-stranded DNA endodeoxyribonuclease activity"/>
    <property type="evidence" value="ECO:0007669"/>
    <property type="project" value="TreeGrafter"/>
</dbReference>
<evidence type="ECO:0000256" key="10">
    <source>
        <dbReference type="ARBA" id="ARBA00022801"/>
    </source>
</evidence>
<dbReference type="WBParaSite" id="PgR077_g003_t01">
    <property type="protein sequence ID" value="PgR077_g003_t01"/>
    <property type="gene ID" value="PgR077_g003"/>
</dbReference>
<dbReference type="PANTHER" id="PTHR10139">
    <property type="entry name" value="DOUBLE-STRAND BREAK REPAIR PROTEIN MRE11"/>
    <property type="match status" value="1"/>
</dbReference>
<dbReference type="CDD" id="cd00840">
    <property type="entry name" value="MPP_Mre11_N"/>
    <property type="match status" value="1"/>
</dbReference>
<dbReference type="Gene3D" id="3.60.21.10">
    <property type="match status" value="1"/>
</dbReference>
<dbReference type="GO" id="GO:0007095">
    <property type="term" value="P:mitotic G2 DNA damage checkpoint signaling"/>
    <property type="evidence" value="ECO:0007669"/>
    <property type="project" value="TreeGrafter"/>
</dbReference>
<dbReference type="SUPFAM" id="SSF56300">
    <property type="entry name" value="Metallo-dependent phosphatases"/>
    <property type="match status" value="1"/>
</dbReference>
<evidence type="ECO:0000313" key="22">
    <source>
        <dbReference type="WBParaSite" id="PgR077_g003_t04"/>
    </source>
</evidence>
<evidence type="ECO:0000313" key="20">
    <source>
        <dbReference type="Proteomes" id="UP000887569"/>
    </source>
</evidence>
<feature type="active site" description="Proton donor" evidence="17">
    <location>
        <position position="165"/>
    </location>
</feature>
<evidence type="ECO:0000256" key="9">
    <source>
        <dbReference type="ARBA" id="ARBA00022763"/>
    </source>
</evidence>
<evidence type="ECO:0000256" key="14">
    <source>
        <dbReference type="ARBA" id="ARBA00023242"/>
    </source>
</evidence>
<organism evidence="20 22">
    <name type="scientific">Parascaris univalens</name>
    <name type="common">Nematode worm</name>
    <dbReference type="NCBI Taxonomy" id="6257"/>
    <lineage>
        <taxon>Eukaryota</taxon>
        <taxon>Metazoa</taxon>
        <taxon>Ecdysozoa</taxon>
        <taxon>Nematoda</taxon>
        <taxon>Chromadorea</taxon>
        <taxon>Rhabditida</taxon>
        <taxon>Spirurina</taxon>
        <taxon>Ascaridomorpha</taxon>
        <taxon>Ascaridoidea</taxon>
        <taxon>Ascarididae</taxon>
        <taxon>Parascaris</taxon>
    </lineage>
</organism>
<dbReference type="NCBIfam" id="TIGR00583">
    <property type="entry name" value="mre11"/>
    <property type="match status" value="1"/>
</dbReference>
<evidence type="ECO:0000256" key="17">
    <source>
        <dbReference type="PIRSR" id="PIRSR000882-1"/>
    </source>
</evidence>
<evidence type="ECO:0000256" key="8">
    <source>
        <dbReference type="ARBA" id="ARBA00022759"/>
    </source>
</evidence>
<keyword evidence="20" id="KW-1185">Reference proteome</keyword>
<evidence type="ECO:0000256" key="13">
    <source>
        <dbReference type="ARBA" id="ARBA00023211"/>
    </source>
</evidence>
<evidence type="ECO:0000256" key="18">
    <source>
        <dbReference type="RuleBase" id="RU003447"/>
    </source>
</evidence>
<dbReference type="InterPro" id="IPR029052">
    <property type="entry name" value="Metallo-depent_PP-like"/>
</dbReference>
<keyword evidence="6 16" id="KW-0540">Nuclease</keyword>
<comment type="cofactor">
    <cofactor evidence="1 16">
        <name>Mn(2+)</name>
        <dbReference type="ChEBI" id="CHEBI:29035"/>
    </cofactor>
</comment>
<dbReference type="InterPro" id="IPR007281">
    <property type="entry name" value="Mre11_DNA-bd"/>
</dbReference>
<comment type="subcellular location">
    <subcellularLocation>
        <location evidence="3">Chromosome</location>
    </subcellularLocation>
    <subcellularLocation>
        <location evidence="2 16">Nucleus</location>
    </subcellularLocation>
</comment>
<keyword evidence="8 16" id="KW-0255">Endonuclease</keyword>
<dbReference type="FunFam" id="3.60.21.10:FF:000011">
    <property type="entry name" value="Double-strand break repair protein"/>
    <property type="match status" value="1"/>
</dbReference>